<keyword evidence="2" id="KW-0186">Copper</keyword>
<evidence type="ECO:0000256" key="3">
    <source>
        <dbReference type="SAM" id="Phobius"/>
    </source>
</evidence>
<comment type="cofactor">
    <cofactor evidence="1">
        <name>Cu(2+)</name>
        <dbReference type="ChEBI" id="CHEBI:29036"/>
    </cofactor>
</comment>
<dbReference type="KEGG" id="ngr:NAEGRDRAFT_74746"/>
<evidence type="ECO:0000256" key="4">
    <source>
        <dbReference type="SAM" id="SignalP"/>
    </source>
</evidence>
<evidence type="ECO:0000313" key="6">
    <source>
        <dbReference type="EMBL" id="EFC37562.1"/>
    </source>
</evidence>
<proteinExistence type="predicted"/>
<gene>
    <name evidence="6" type="ORF">NAEGRDRAFT_74746</name>
</gene>
<dbReference type="InterPro" id="IPR052282">
    <property type="entry name" value="Starch-active_LPMO"/>
</dbReference>
<dbReference type="Proteomes" id="UP000006671">
    <property type="component" value="Unassembled WGS sequence"/>
</dbReference>
<dbReference type="PANTHER" id="PTHR36575">
    <property type="entry name" value="BINDING PROTEIN, PUTATIVE (AFU_ORTHOLOGUE AFUA_1G14430)-RELATED"/>
    <property type="match status" value="1"/>
</dbReference>
<feature type="chain" id="PRO_5003038080" evidence="4">
    <location>
        <begin position="24"/>
        <end position="191"/>
    </location>
</feature>
<dbReference type="Pfam" id="PF20238">
    <property type="entry name" value="BIM1-like_dom"/>
    <property type="match status" value="1"/>
</dbReference>
<keyword evidence="3" id="KW-0472">Membrane</keyword>
<dbReference type="AlphaFoldDB" id="D2W063"/>
<sequence>MRTTVLAILAFTLLFTIFQFTNGHGQFINPKPRTFGRSDALTQKTSPCGSVAKTKATQNYKANQVVPITWNIQANHGGVMRISILDYAGGASTILANNIKSAAGDTVVNVTIPDRYCSNCTLQWMWIPANEAPYYGCVDINVAGKVVAAASVGKGNTNTNTGKTGAALRTSENSFIVLVGCLLALLALVFQ</sequence>
<organism evidence="7">
    <name type="scientific">Naegleria gruberi</name>
    <name type="common">Amoeba</name>
    <dbReference type="NCBI Taxonomy" id="5762"/>
    <lineage>
        <taxon>Eukaryota</taxon>
        <taxon>Discoba</taxon>
        <taxon>Heterolobosea</taxon>
        <taxon>Tetramitia</taxon>
        <taxon>Eutetramitia</taxon>
        <taxon>Vahlkampfiidae</taxon>
        <taxon>Naegleria</taxon>
    </lineage>
</organism>
<feature type="signal peptide" evidence="4">
    <location>
        <begin position="1"/>
        <end position="23"/>
    </location>
</feature>
<feature type="domain" description="Copper acquisition factor BIM1-like" evidence="5">
    <location>
        <begin position="22"/>
        <end position="146"/>
    </location>
</feature>
<dbReference type="InterPro" id="IPR046530">
    <property type="entry name" value="BIM1-like_dom"/>
</dbReference>
<evidence type="ECO:0000313" key="7">
    <source>
        <dbReference type="Proteomes" id="UP000006671"/>
    </source>
</evidence>
<dbReference type="OMA" id="YGCVDIN"/>
<reference evidence="6 7" key="1">
    <citation type="journal article" date="2010" name="Cell">
        <title>The genome of Naegleria gruberi illuminates early eukaryotic versatility.</title>
        <authorList>
            <person name="Fritz-Laylin L.K."/>
            <person name="Prochnik S.E."/>
            <person name="Ginger M.L."/>
            <person name="Dacks J.B."/>
            <person name="Carpenter M.L."/>
            <person name="Field M.C."/>
            <person name="Kuo A."/>
            <person name="Paredez A."/>
            <person name="Chapman J."/>
            <person name="Pham J."/>
            <person name="Shu S."/>
            <person name="Neupane R."/>
            <person name="Cipriano M."/>
            <person name="Mancuso J."/>
            <person name="Tu H."/>
            <person name="Salamov A."/>
            <person name="Lindquist E."/>
            <person name="Shapiro H."/>
            <person name="Lucas S."/>
            <person name="Grigoriev I.V."/>
            <person name="Cande W.Z."/>
            <person name="Fulton C."/>
            <person name="Rokhsar D.S."/>
            <person name="Dawson S.C."/>
        </authorList>
    </citation>
    <scope>NUCLEOTIDE SEQUENCE [LARGE SCALE GENOMIC DNA]</scope>
    <source>
        <strain evidence="6 7">NEG-M</strain>
    </source>
</reference>
<name>D2W063_NAEGR</name>
<dbReference type="EMBL" id="GG738917">
    <property type="protein sequence ID" value="EFC37562.1"/>
    <property type="molecule type" value="Genomic_DNA"/>
</dbReference>
<keyword evidence="7" id="KW-1185">Reference proteome</keyword>
<dbReference type="PANTHER" id="PTHR36575:SF2">
    <property type="entry name" value="CHITIN-BINDING TYPE-4 DOMAIN-CONTAINING PROTEIN-RELATED"/>
    <property type="match status" value="1"/>
</dbReference>
<evidence type="ECO:0000259" key="5">
    <source>
        <dbReference type="Pfam" id="PF20238"/>
    </source>
</evidence>
<accession>D2W063</accession>
<dbReference type="RefSeq" id="XP_002670306.1">
    <property type="nucleotide sequence ID" value="XM_002670260.1"/>
</dbReference>
<keyword evidence="3" id="KW-0812">Transmembrane</keyword>
<keyword evidence="3" id="KW-1133">Transmembrane helix</keyword>
<dbReference type="VEuPathDB" id="AmoebaDB:NAEGRDRAFT_74746"/>
<dbReference type="GeneID" id="8863197"/>
<dbReference type="InParanoid" id="D2W063"/>
<protein>
    <submittedName>
        <fullName evidence="6">Predicted protein</fullName>
    </submittedName>
</protein>
<dbReference type="OrthoDB" id="10333931at2759"/>
<dbReference type="Gene3D" id="2.70.50.70">
    <property type="match status" value="1"/>
</dbReference>
<evidence type="ECO:0000256" key="1">
    <source>
        <dbReference type="ARBA" id="ARBA00001973"/>
    </source>
</evidence>
<feature type="transmembrane region" description="Helical" evidence="3">
    <location>
        <begin position="173"/>
        <end position="190"/>
    </location>
</feature>
<evidence type="ECO:0000256" key="2">
    <source>
        <dbReference type="ARBA" id="ARBA00023008"/>
    </source>
</evidence>
<keyword evidence="4" id="KW-0732">Signal</keyword>